<proteinExistence type="predicted"/>
<comment type="caution">
    <text evidence="1">The sequence shown here is derived from an EMBL/GenBank/DDBJ whole genome shotgun (WGS) entry which is preliminary data.</text>
</comment>
<keyword evidence="2" id="KW-1185">Reference proteome</keyword>
<evidence type="ECO:0000313" key="2">
    <source>
        <dbReference type="Proteomes" id="UP001596203"/>
    </source>
</evidence>
<name>A0ABW1KM54_9ACTN</name>
<organism evidence="1 2">
    <name type="scientific">Plantactinospora solaniradicis</name>
    <dbReference type="NCBI Taxonomy" id="1723736"/>
    <lineage>
        <taxon>Bacteria</taxon>
        <taxon>Bacillati</taxon>
        <taxon>Actinomycetota</taxon>
        <taxon>Actinomycetes</taxon>
        <taxon>Micromonosporales</taxon>
        <taxon>Micromonosporaceae</taxon>
        <taxon>Plantactinospora</taxon>
    </lineage>
</organism>
<dbReference type="Proteomes" id="UP001596203">
    <property type="component" value="Unassembled WGS sequence"/>
</dbReference>
<dbReference type="RefSeq" id="WP_377432321.1">
    <property type="nucleotide sequence ID" value="NZ_JBHSPR010000060.1"/>
</dbReference>
<gene>
    <name evidence="1" type="ORF">ACFP2T_41615</name>
</gene>
<evidence type="ECO:0000313" key="1">
    <source>
        <dbReference type="EMBL" id="MFC6022645.1"/>
    </source>
</evidence>
<dbReference type="EMBL" id="JBHSPR010000060">
    <property type="protein sequence ID" value="MFC6022645.1"/>
    <property type="molecule type" value="Genomic_DNA"/>
</dbReference>
<reference evidence="2" key="1">
    <citation type="journal article" date="2019" name="Int. J. Syst. Evol. Microbiol.">
        <title>The Global Catalogue of Microorganisms (GCM) 10K type strain sequencing project: providing services to taxonomists for standard genome sequencing and annotation.</title>
        <authorList>
            <consortium name="The Broad Institute Genomics Platform"/>
            <consortium name="The Broad Institute Genome Sequencing Center for Infectious Disease"/>
            <person name="Wu L."/>
            <person name="Ma J."/>
        </authorList>
    </citation>
    <scope>NUCLEOTIDE SEQUENCE [LARGE SCALE GENOMIC DNA]</scope>
    <source>
        <strain evidence="2">ZS-35-S2</strain>
    </source>
</reference>
<sequence>MAMVTGLLISLFTMGSDGGSAEPHIFAILLTLTGIGLRVEAAINESRA</sequence>
<protein>
    <submittedName>
        <fullName evidence="1">Uncharacterized protein</fullName>
    </submittedName>
</protein>
<accession>A0ABW1KM54</accession>